<keyword evidence="2 5" id="KW-0812">Transmembrane</keyword>
<dbReference type="GeneID" id="106543103"/>
<keyword evidence="3 5" id="KW-1133">Transmembrane helix</keyword>
<feature type="domain" description="Amino acid permease/ SLC12A" evidence="6">
    <location>
        <begin position="61"/>
        <end position="131"/>
    </location>
</feature>
<evidence type="ECO:0000313" key="7">
    <source>
        <dbReference type="Proteomes" id="UP000504617"/>
    </source>
</evidence>
<evidence type="ECO:0000256" key="2">
    <source>
        <dbReference type="ARBA" id="ARBA00022692"/>
    </source>
</evidence>
<feature type="transmembrane region" description="Helical" evidence="5">
    <location>
        <begin position="108"/>
        <end position="127"/>
    </location>
</feature>
<evidence type="ECO:0000313" key="8">
    <source>
        <dbReference type="RefSeq" id="XP_013914488.1"/>
    </source>
</evidence>
<sequence length="183" mass="20178">MPYEAKKDKGDPLLYPYARSNTKHMKGNLNSWRVDEDIYQIVAAEDLEKPGTRHSIRTDYSVDYTTGRLMSFSTVFAVMFNGCTGIMAGSNMSGDLKRPSYSIPRGTIMAVIFTYVVYNLLAVLLSCTCDRLVADRPPGGAPILHAQQSCVRKKSSNQGFSGSAIFKCGGLQLPEFPIQHALL</sequence>
<gene>
    <name evidence="8" type="primary">LOC106543103</name>
</gene>
<proteinExistence type="predicted"/>
<dbReference type="PANTHER" id="PTHR11827">
    <property type="entry name" value="SOLUTE CARRIER FAMILY 12, CATION COTRANSPORTERS"/>
    <property type="match status" value="1"/>
</dbReference>
<dbReference type="PANTHER" id="PTHR11827:SF96">
    <property type="entry name" value="SOLUTE CARRIER FAMILY 12 MEMBER 9"/>
    <property type="match status" value="1"/>
</dbReference>
<evidence type="ECO:0000259" key="6">
    <source>
        <dbReference type="Pfam" id="PF00324"/>
    </source>
</evidence>
<dbReference type="KEGG" id="tsr:106543103"/>
<dbReference type="GO" id="GO:0055064">
    <property type="term" value="P:chloride ion homeostasis"/>
    <property type="evidence" value="ECO:0007669"/>
    <property type="project" value="TreeGrafter"/>
</dbReference>
<dbReference type="RefSeq" id="XP_013914488.1">
    <property type="nucleotide sequence ID" value="XM_014059013.1"/>
</dbReference>
<keyword evidence="7" id="KW-1185">Reference proteome</keyword>
<evidence type="ECO:0000256" key="1">
    <source>
        <dbReference type="ARBA" id="ARBA00004141"/>
    </source>
</evidence>
<dbReference type="Pfam" id="PF00324">
    <property type="entry name" value="AA_permease"/>
    <property type="match status" value="1"/>
</dbReference>
<dbReference type="AlphaFoldDB" id="A0A6I9XUZ7"/>
<evidence type="ECO:0000256" key="5">
    <source>
        <dbReference type="SAM" id="Phobius"/>
    </source>
</evidence>
<dbReference type="InterPro" id="IPR004842">
    <property type="entry name" value="SLC12A_fam"/>
</dbReference>
<dbReference type="GO" id="GO:0015379">
    <property type="term" value="F:potassium:chloride symporter activity"/>
    <property type="evidence" value="ECO:0007669"/>
    <property type="project" value="TreeGrafter"/>
</dbReference>
<reference evidence="8" key="1">
    <citation type="submission" date="2025-08" db="UniProtKB">
        <authorList>
            <consortium name="RefSeq"/>
        </authorList>
    </citation>
    <scope>IDENTIFICATION</scope>
    <source>
        <tissue evidence="8">Skeletal muscle</tissue>
    </source>
</reference>
<dbReference type="GO" id="GO:0055075">
    <property type="term" value="P:potassium ion homeostasis"/>
    <property type="evidence" value="ECO:0007669"/>
    <property type="project" value="TreeGrafter"/>
</dbReference>
<comment type="subcellular location">
    <subcellularLocation>
        <location evidence="1">Membrane</location>
        <topology evidence="1">Multi-pass membrane protein</topology>
    </subcellularLocation>
</comment>
<name>A0A6I9XUZ7_9SAUR</name>
<feature type="transmembrane region" description="Helical" evidence="5">
    <location>
        <begin position="69"/>
        <end position="88"/>
    </location>
</feature>
<dbReference type="GO" id="GO:0006884">
    <property type="term" value="P:cell volume homeostasis"/>
    <property type="evidence" value="ECO:0007669"/>
    <property type="project" value="TreeGrafter"/>
</dbReference>
<evidence type="ECO:0000256" key="3">
    <source>
        <dbReference type="ARBA" id="ARBA00022989"/>
    </source>
</evidence>
<keyword evidence="4 5" id="KW-0472">Membrane</keyword>
<protein>
    <submittedName>
        <fullName evidence="8">Solute carrier family 12 member 9-like</fullName>
    </submittedName>
</protein>
<organism evidence="7 8">
    <name type="scientific">Thamnophis sirtalis</name>
    <dbReference type="NCBI Taxonomy" id="35019"/>
    <lineage>
        <taxon>Eukaryota</taxon>
        <taxon>Metazoa</taxon>
        <taxon>Chordata</taxon>
        <taxon>Craniata</taxon>
        <taxon>Vertebrata</taxon>
        <taxon>Euteleostomi</taxon>
        <taxon>Lepidosauria</taxon>
        <taxon>Squamata</taxon>
        <taxon>Bifurcata</taxon>
        <taxon>Unidentata</taxon>
        <taxon>Episquamata</taxon>
        <taxon>Toxicofera</taxon>
        <taxon>Serpentes</taxon>
        <taxon>Colubroidea</taxon>
        <taxon>Colubridae</taxon>
        <taxon>Natricinae</taxon>
        <taxon>Thamnophis</taxon>
    </lineage>
</organism>
<dbReference type="Proteomes" id="UP000504617">
    <property type="component" value="Unplaced"/>
</dbReference>
<evidence type="ECO:0000256" key="4">
    <source>
        <dbReference type="ARBA" id="ARBA00023136"/>
    </source>
</evidence>
<dbReference type="GO" id="GO:0016020">
    <property type="term" value="C:membrane"/>
    <property type="evidence" value="ECO:0007669"/>
    <property type="project" value="UniProtKB-SubCell"/>
</dbReference>
<dbReference type="OrthoDB" id="2020542at2759"/>
<accession>A0A6I9XUZ7</accession>
<dbReference type="Gene3D" id="1.20.1740.10">
    <property type="entry name" value="Amino acid/polyamine transporter I"/>
    <property type="match status" value="1"/>
</dbReference>
<dbReference type="InterPro" id="IPR004841">
    <property type="entry name" value="AA-permease/SLC12A_dom"/>
</dbReference>